<evidence type="ECO:0000313" key="3">
    <source>
        <dbReference type="Proteomes" id="UP000663854"/>
    </source>
</evidence>
<keyword evidence="4" id="KW-1185">Reference proteome</keyword>
<evidence type="ECO:0000313" key="1">
    <source>
        <dbReference type="EMBL" id="CAF1311357.1"/>
    </source>
</evidence>
<gene>
    <name evidence="2" type="ORF">JXQ802_LOCUS46158</name>
    <name evidence="1" type="ORF">PYM288_LOCUS30431</name>
</gene>
<evidence type="ECO:0000313" key="2">
    <source>
        <dbReference type="EMBL" id="CAF1580443.1"/>
    </source>
</evidence>
<dbReference type="EMBL" id="CAJNOL010004071">
    <property type="protein sequence ID" value="CAF1580443.1"/>
    <property type="molecule type" value="Genomic_DNA"/>
</dbReference>
<dbReference type="Proteomes" id="UP000663870">
    <property type="component" value="Unassembled WGS sequence"/>
</dbReference>
<dbReference type="EMBL" id="CAJNOH010002809">
    <property type="protein sequence ID" value="CAF1311357.1"/>
    <property type="molecule type" value="Genomic_DNA"/>
</dbReference>
<comment type="caution">
    <text evidence="1">The sequence shown here is derived from an EMBL/GenBank/DDBJ whole genome shotgun (WGS) entry which is preliminary data.</text>
</comment>
<sequence length="108" mass="12479">MLHQTMHIILCERENNYNLSKLIDYAEVNKKESSTYIEKYIFTCCPDWIAIYETGIISISQINSILNALKADQTVLSLLPQGLNFYTRNVSTIALDIISLDFQKSWEL</sequence>
<evidence type="ECO:0000313" key="4">
    <source>
        <dbReference type="Proteomes" id="UP000663870"/>
    </source>
</evidence>
<reference evidence="1" key="1">
    <citation type="submission" date="2021-02" db="EMBL/GenBank/DDBJ databases">
        <authorList>
            <person name="Nowell W R."/>
        </authorList>
    </citation>
    <scope>NUCLEOTIDE SEQUENCE</scope>
</reference>
<accession>A0A815EVL3</accession>
<dbReference type="Proteomes" id="UP000663854">
    <property type="component" value="Unassembled WGS sequence"/>
</dbReference>
<name>A0A815EVL3_9BILA</name>
<protein>
    <submittedName>
        <fullName evidence="1">Uncharacterized protein</fullName>
    </submittedName>
</protein>
<proteinExistence type="predicted"/>
<organism evidence="1 3">
    <name type="scientific">Rotaria sordida</name>
    <dbReference type="NCBI Taxonomy" id="392033"/>
    <lineage>
        <taxon>Eukaryota</taxon>
        <taxon>Metazoa</taxon>
        <taxon>Spiralia</taxon>
        <taxon>Gnathifera</taxon>
        <taxon>Rotifera</taxon>
        <taxon>Eurotatoria</taxon>
        <taxon>Bdelloidea</taxon>
        <taxon>Philodinida</taxon>
        <taxon>Philodinidae</taxon>
        <taxon>Rotaria</taxon>
    </lineage>
</organism>
<dbReference type="AlphaFoldDB" id="A0A815EVL3"/>